<proteinExistence type="predicted"/>
<dbReference type="EMBL" id="UINC01216723">
    <property type="protein sequence ID" value="SVE42979.1"/>
    <property type="molecule type" value="Genomic_DNA"/>
</dbReference>
<evidence type="ECO:0000313" key="1">
    <source>
        <dbReference type="EMBL" id="SVE42979.1"/>
    </source>
</evidence>
<organism evidence="1">
    <name type="scientific">marine metagenome</name>
    <dbReference type="NCBI Taxonomy" id="408172"/>
    <lineage>
        <taxon>unclassified sequences</taxon>
        <taxon>metagenomes</taxon>
        <taxon>ecological metagenomes</taxon>
    </lineage>
</organism>
<name>A0A383DF94_9ZZZZ</name>
<reference evidence="1" key="1">
    <citation type="submission" date="2018-05" db="EMBL/GenBank/DDBJ databases">
        <authorList>
            <person name="Lanie J.A."/>
            <person name="Ng W.-L."/>
            <person name="Kazmierczak K.M."/>
            <person name="Andrzejewski T.M."/>
            <person name="Davidsen T.M."/>
            <person name="Wayne K.J."/>
            <person name="Tettelin H."/>
            <person name="Glass J.I."/>
            <person name="Rusch D."/>
            <person name="Podicherti R."/>
            <person name="Tsui H.-C.T."/>
            <person name="Winkler M.E."/>
        </authorList>
    </citation>
    <scope>NUCLEOTIDE SEQUENCE</scope>
</reference>
<gene>
    <name evidence="1" type="ORF">METZ01_LOCUS495833</name>
</gene>
<dbReference type="AlphaFoldDB" id="A0A383DF94"/>
<protein>
    <submittedName>
        <fullName evidence="1">Uncharacterized protein</fullName>
    </submittedName>
</protein>
<accession>A0A383DF94</accession>
<sequence length="82" mass="9385">MEAERTDSSDRRTKFATLASKRVNRASHAIKTIGNLSNRSNYDWTEQDVKKIIRELRKAVKEVEDRFLGTKGPASGDFFIKP</sequence>